<evidence type="ECO:0000259" key="3">
    <source>
        <dbReference type="Pfam" id="PF02368"/>
    </source>
</evidence>
<evidence type="ECO:0000256" key="1">
    <source>
        <dbReference type="ARBA" id="ARBA00023157"/>
    </source>
</evidence>
<feature type="domain" description="Alpha-L-arabinofuranosidase B catalytic" evidence="4">
    <location>
        <begin position="35"/>
        <end position="106"/>
    </location>
</feature>
<dbReference type="Pfam" id="PF02368">
    <property type="entry name" value="Big_2"/>
    <property type="match status" value="1"/>
</dbReference>
<dbReference type="RefSeq" id="WP_144890542.1">
    <property type="nucleotide sequence ID" value="NZ_VLKO01000004.1"/>
</dbReference>
<keyword evidence="6" id="KW-1185">Reference proteome</keyword>
<dbReference type="Gene3D" id="2.60.120.200">
    <property type="match status" value="2"/>
</dbReference>
<evidence type="ECO:0000259" key="4">
    <source>
        <dbReference type="Pfam" id="PF09206"/>
    </source>
</evidence>
<evidence type="ECO:0000313" key="5">
    <source>
        <dbReference type="EMBL" id="TWI00377.1"/>
    </source>
</evidence>
<gene>
    <name evidence="5" type="ORF">IQ05_01021</name>
</gene>
<feature type="signal peptide" evidence="2">
    <location>
        <begin position="1"/>
        <end position="21"/>
    </location>
</feature>
<dbReference type="Gene3D" id="2.60.40.1080">
    <property type="match status" value="1"/>
</dbReference>
<dbReference type="InterPro" id="IPR008964">
    <property type="entry name" value="Invasin/intimin_cell_adhesion"/>
</dbReference>
<organism evidence="5 6">
    <name type="scientific">Flavobacterium tiangeerense</name>
    <dbReference type="NCBI Taxonomy" id="459471"/>
    <lineage>
        <taxon>Bacteria</taxon>
        <taxon>Pseudomonadati</taxon>
        <taxon>Bacteroidota</taxon>
        <taxon>Flavobacteriia</taxon>
        <taxon>Flavobacteriales</taxon>
        <taxon>Flavobacteriaceae</taxon>
        <taxon>Flavobacterium</taxon>
    </lineage>
</organism>
<proteinExistence type="predicted"/>
<dbReference type="InterPro" id="IPR036056">
    <property type="entry name" value="Fibrinogen-like_C"/>
</dbReference>
<dbReference type="Pfam" id="PF09206">
    <property type="entry name" value="ArabFuran-catal"/>
    <property type="match status" value="1"/>
</dbReference>
<dbReference type="PANTHER" id="PTHR16146">
    <property type="entry name" value="INTELECTIN"/>
    <property type="match status" value="1"/>
</dbReference>
<reference evidence="5 6" key="1">
    <citation type="journal article" date="2015" name="Stand. Genomic Sci.">
        <title>Genomic Encyclopedia of Bacterial and Archaeal Type Strains, Phase III: the genomes of soil and plant-associated and newly described type strains.</title>
        <authorList>
            <person name="Whitman W.B."/>
            <person name="Woyke T."/>
            <person name="Klenk H.P."/>
            <person name="Zhou Y."/>
            <person name="Lilburn T.G."/>
            <person name="Beck B.J."/>
            <person name="De Vos P."/>
            <person name="Vandamme P."/>
            <person name="Eisen J.A."/>
            <person name="Garrity G."/>
            <person name="Hugenholtz P."/>
            <person name="Kyrpides N.C."/>
        </authorList>
    </citation>
    <scope>NUCLEOTIDE SEQUENCE [LARGE SCALE GENOMIC DNA]</scope>
    <source>
        <strain evidence="5 6">CGMCC 1.6847</strain>
    </source>
</reference>
<evidence type="ECO:0000256" key="2">
    <source>
        <dbReference type="SAM" id="SignalP"/>
    </source>
</evidence>
<dbReference type="InterPro" id="IPR015289">
    <property type="entry name" value="A-L-arabinofuranosidase_B_cat"/>
</dbReference>
<dbReference type="InterPro" id="IPR003343">
    <property type="entry name" value="Big_2"/>
</dbReference>
<dbReference type="Proteomes" id="UP000317519">
    <property type="component" value="Unassembled WGS sequence"/>
</dbReference>
<name>A0ABY3FK81_9FLAO</name>
<accession>A0ABY3FK81</accession>
<comment type="caution">
    <text evidence="5">The sequence shown here is derived from an EMBL/GenBank/DDBJ whole genome shotgun (WGS) entry which is preliminary data.</text>
</comment>
<dbReference type="NCBIfam" id="NF040941">
    <property type="entry name" value="GGGWT_bact"/>
    <property type="match status" value="1"/>
</dbReference>
<feature type="domain" description="BIG2" evidence="3">
    <location>
        <begin position="721"/>
        <end position="762"/>
    </location>
</feature>
<keyword evidence="1" id="KW-1015">Disulfide bond</keyword>
<sequence length="1028" mass="109056">MKFFIKIVFILSLFFTFQGNAQNSLDILGLSITDPAAVAFSLRKLSSSYTGSAIQVRRSLDNATLDIGFNGDGSIDSAAILTFVGIQDGYVSIWYDQSGNNRHLIKPDLSQQPRIVSNGTFKYIGTKIAIDFSGNKGLVYSGSLNLASVTAVIRSESTNWPGYHCILDGTPRIGGILENGGTNFHSNVSPVAIWRNGISKLISSSLGPTNESMVLSITTSTDNLSQIFIGNYDGGSNGGSILQNEAIGFSTLNTVGVRQLLECNQGGYYGIPLTLCTTAILTSPSPLNRFECRGTVATPLSVEATGQNLTFQWYSNTIPSTVGGTLIANATSATFIPPTVNNGTTYYYVVVSGSLGLPAISLISGPVIVEELGPVTINPASVTINAGDTATLTASGAITYSWSSVLYTPLDQVTTAKLAVGLRLLKSNYTGFAVRLRRASDNVEADFGFSGKNLDTAAIDSWLGVSAGYCVKLYDQSGNGNDMVAPSTSAQPLYVASGLNSKPILRFNTSQSIKNNFIFSTPYSVVYTAKQTGPSRGRVLNGSNNNWLLGWWGGSKSQAYFEGWVSQENGIPADNNAYVYSGTGNGSASFVFENSIVKTISQNGGNGSPNGLRINESEPSDADVADIFAFDSVLSEVDRIKVELSTGNYYGIFPNIPLGLTASIDVSPTETATYYVSGFSLNGACVVNNSVTVTVLKDPNLSSFGNVTKTFFDGSYTIMPPTSQSNGSISYASSNPSVATVSGSNVTITGPGTTTITATQDLTGTHFAGTITASLTVNSVIVLTRNGKISTSDVNYVNKNGALSTSNSLTPFGNPVATKSNDGLTQASAGTSALQIKTDYPSATDGLYWIVNPNINGGSPFQIYADMTTDGGGWTLILCNNNNSGWNGTNAILRNETVPTINGQYSIIAYADYLKKSTSGFQYMIEASARGRWGGIWTANQAYSFVNTNNTQTDITLNTKFDSWNYNNDGIEQIMPWYANGSQGAITTSSDPNGAWWGTLVSTNGFSPAPWMGCCGNDNPGIIWYWVR</sequence>
<dbReference type="PANTHER" id="PTHR16146:SF46">
    <property type="entry name" value="INTELECTIN-1A-RELATED"/>
    <property type="match status" value="1"/>
</dbReference>
<feature type="chain" id="PRO_5045857247" evidence="2">
    <location>
        <begin position="22"/>
        <end position="1028"/>
    </location>
</feature>
<dbReference type="SUPFAM" id="SSF49373">
    <property type="entry name" value="Invasin/intimin cell-adhesion fragments"/>
    <property type="match status" value="1"/>
</dbReference>
<protein>
    <submittedName>
        <fullName evidence="5">Ig-like protein group 2</fullName>
    </submittedName>
</protein>
<dbReference type="EMBL" id="VLKO01000004">
    <property type="protein sequence ID" value="TWI00377.1"/>
    <property type="molecule type" value="Genomic_DNA"/>
</dbReference>
<keyword evidence="2" id="KW-0732">Signal</keyword>
<evidence type="ECO:0000313" key="6">
    <source>
        <dbReference type="Proteomes" id="UP000317519"/>
    </source>
</evidence>
<dbReference type="Gene3D" id="2.60.120.1000">
    <property type="match status" value="1"/>
</dbReference>
<dbReference type="SUPFAM" id="SSF56496">
    <property type="entry name" value="Fibrinogen C-terminal domain-like"/>
    <property type="match status" value="1"/>
</dbReference>